<keyword evidence="2" id="KW-1185">Reference proteome</keyword>
<gene>
    <name evidence="1" type="ORF">FPE_LOCUS29444</name>
</gene>
<dbReference type="Proteomes" id="UP000834106">
    <property type="component" value="Chromosome 18"/>
</dbReference>
<dbReference type="Gene3D" id="3.90.120.10">
    <property type="entry name" value="DNA Methylase, subunit A, domain 2"/>
    <property type="match status" value="1"/>
</dbReference>
<accession>A0AAD2A6T7</accession>
<sequence>MAEDPVDATVQKGANFRDLPGVRVRADNKVEFDPDVEREKLPSGKPLEWYDAELEPVASNSMAQLMNIGNDARNVASSRNAVYRGFLWPSLGRNASSSIHHMHAFNNRERCYLIQGVCH</sequence>
<dbReference type="EMBL" id="OU503053">
    <property type="protein sequence ID" value="CAI9782014.1"/>
    <property type="molecule type" value="Genomic_DNA"/>
</dbReference>
<organism evidence="1 2">
    <name type="scientific">Fraxinus pennsylvanica</name>
    <dbReference type="NCBI Taxonomy" id="56036"/>
    <lineage>
        <taxon>Eukaryota</taxon>
        <taxon>Viridiplantae</taxon>
        <taxon>Streptophyta</taxon>
        <taxon>Embryophyta</taxon>
        <taxon>Tracheophyta</taxon>
        <taxon>Spermatophyta</taxon>
        <taxon>Magnoliopsida</taxon>
        <taxon>eudicotyledons</taxon>
        <taxon>Gunneridae</taxon>
        <taxon>Pentapetalae</taxon>
        <taxon>asterids</taxon>
        <taxon>lamiids</taxon>
        <taxon>Lamiales</taxon>
        <taxon>Oleaceae</taxon>
        <taxon>Oleeae</taxon>
        <taxon>Fraxinus</taxon>
    </lineage>
</organism>
<proteinExistence type="predicted"/>
<name>A0AAD2A6T7_9LAMI</name>
<protein>
    <submittedName>
        <fullName evidence="1">Uncharacterized protein</fullName>
    </submittedName>
</protein>
<reference evidence="1" key="1">
    <citation type="submission" date="2023-05" db="EMBL/GenBank/DDBJ databases">
        <authorList>
            <person name="Huff M."/>
        </authorList>
    </citation>
    <scope>NUCLEOTIDE SEQUENCE</scope>
</reference>
<evidence type="ECO:0000313" key="1">
    <source>
        <dbReference type="EMBL" id="CAI9782014.1"/>
    </source>
</evidence>
<evidence type="ECO:0000313" key="2">
    <source>
        <dbReference type="Proteomes" id="UP000834106"/>
    </source>
</evidence>
<dbReference type="AlphaFoldDB" id="A0AAD2A6T7"/>